<dbReference type="InterPro" id="IPR051203">
    <property type="entry name" value="Polysaccharide_Synthase-Rel"/>
</dbReference>
<protein>
    <submittedName>
        <fullName evidence="4">O-antigen biosynthesis protein WbqV</fullName>
    </submittedName>
</protein>
<dbReference type="InterPro" id="IPR029063">
    <property type="entry name" value="SAM-dependent_MTases_sf"/>
</dbReference>
<evidence type="ECO:0000256" key="1">
    <source>
        <dbReference type="ARBA" id="ARBA00007430"/>
    </source>
</evidence>
<keyword evidence="5" id="KW-1185">Reference proteome</keyword>
<comment type="similarity">
    <text evidence="1">Belongs to the polysaccharide synthase family.</text>
</comment>
<evidence type="ECO:0000313" key="5">
    <source>
        <dbReference type="Proteomes" id="UP000192917"/>
    </source>
</evidence>
<dbReference type="STRING" id="560819.SAMN05428998_104276"/>
<feature type="transmembrane region" description="Helical" evidence="2">
    <location>
        <begin position="79"/>
        <end position="100"/>
    </location>
</feature>
<sequence length="648" mass="70498">MERLRSFRVKASIAFLHDLAMALLAFGLALYLREGHFGLVRLQRDLLPSLGVYTLCCAGVFLMSGLYRGIWRYASLNDLVAIVRAVSLALALFLLVTFMMTRLEAYPRSALAINWFVLCSLLAGPRLLYQLFKYRSTEHLMERDAHLRVPVLLIGAGDEADEFIRNAARDRHAPYEVVGIVDLKGKRVGRSIRNVPVLGRLDEIGRIVELAEQRSGRRPQRLVLTRPLGREALTGLLAFADGHGLTLARVPRLSDLSQGETADLRPVAVEDLLRRPQTVLDPEPPTRLVRGRRVLVTGAGGSIGSELVRQLAALEPALLVLVEASEFNLYTIDRELADTRPTLPRLARIADVRDAGAIETVFAEVGPELVFHAAALKHVPLVEENPEEGVLTNSLGTRTVADACRRHGVGTMVLVSTDKAINPSSVMGATKRLAECYCQALDLEGRQGGGPGTHFITVRFGNVLGSTGSVVPLFQRQLAAGGPLTVTHPDMTRYFMTIREAVRLILQAAALGTESAGDAAGRIFVLDMGKPVRIVELAEQMIRLAGKKPYEEVGIVFTGLRPGEKLFEELFHDAEPPVPTGQPGLLLAAPRTADPALLARALDELADAVRKRQRGTLIELLQRLVPEATLATPTAARPDAGSKPAAAQ</sequence>
<dbReference type="CDD" id="cd05237">
    <property type="entry name" value="UDP_invert_4-6DH_SDR_e"/>
    <property type="match status" value="1"/>
</dbReference>
<dbReference type="InterPro" id="IPR003869">
    <property type="entry name" value="Polysac_CapD-like"/>
</dbReference>
<keyword evidence="2" id="KW-1133">Transmembrane helix</keyword>
<organism evidence="4 5">
    <name type="scientific">Tistlia consotensis USBA 355</name>
    <dbReference type="NCBI Taxonomy" id="560819"/>
    <lineage>
        <taxon>Bacteria</taxon>
        <taxon>Pseudomonadati</taxon>
        <taxon>Pseudomonadota</taxon>
        <taxon>Alphaproteobacteria</taxon>
        <taxon>Rhodospirillales</taxon>
        <taxon>Rhodovibrionaceae</taxon>
        <taxon>Tistlia</taxon>
    </lineage>
</organism>
<dbReference type="SUPFAM" id="SSF51735">
    <property type="entry name" value="NAD(P)-binding Rossmann-fold domains"/>
    <property type="match status" value="1"/>
</dbReference>
<reference evidence="4 5" key="1">
    <citation type="submission" date="2017-04" db="EMBL/GenBank/DDBJ databases">
        <authorList>
            <person name="Afonso C.L."/>
            <person name="Miller P.J."/>
            <person name="Scott M.A."/>
            <person name="Spackman E."/>
            <person name="Goraichik I."/>
            <person name="Dimitrov K.M."/>
            <person name="Suarez D.L."/>
            <person name="Swayne D.E."/>
        </authorList>
    </citation>
    <scope>NUCLEOTIDE SEQUENCE [LARGE SCALE GENOMIC DNA]</scope>
    <source>
        <strain evidence="4 5">USBA 355</strain>
    </source>
</reference>
<feature type="transmembrane region" description="Helical" evidence="2">
    <location>
        <begin position="12"/>
        <end position="30"/>
    </location>
</feature>
<dbReference type="Gene3D" id="3.40.50.720">
    <property type="entry name" value="NAD(P)-binding Rossmann-like Domain"/>
    <property type="match status" value="2"/>
</dbReference>
<keyword evidence="2" id="KW-0472">Membrane</keyword>
<feature type="domain" description="Polysaccharide biosynthesis protein CapD-like" evidence="3">
    <location>
        <begin position="294"/>
        <end position="575"/>
    </location>
</feature>
<dbReference type="SUPFAM" id="SSF53335">
    <property type="entry name" value="S-adenosyl-L-methionine-dependent methyltransferases"/>
    <property type="match status" value="1"/>
</dbReference>
<dbReference type="InterPro" id="IPR036291">
    <property type="entry name" value="NAD(P)-bd_dom_sf"/>
</dbReference>
<keyword evidence="2" id="KW-0812">Transmembrane</keyword>
<dbReference type="PANTHER" id="PTHR43318">
    <property type="entry name" value="UDP-N-ACETYLGLUCOSAMINE 4,6-DEHYDRATASE"/>
    <property type="match status" value="1"/>
</dbReference>
<evidence type="ECO:0000259" key="3">
    <source>
        <dbReference type="Pfam" id="PF02719"/>
    </source>
</evidence>
<evidence type="ECO:0000256" key="2">
    <source>
        <dbReference type="SAM" id="Phobius"/>
    </source>
</evidence>
<dbReference type="Pfam" id="PF13727">
    <property type="entry name" value="CoA_binding_3"/>
    <property type="match status" value="1"/>
</dbReference>
<name>A0A1Y6BH75_9PROT</name>
<evidence type="ECO:0000313" key="4">
    <source>
        <dbReference type="EMBL" id="SMF09839.1"/>
    </source>
</evidence>
<dbReference type="PANTHER" id="PTHR43318:SF1">
    <property type="entry name" value="POLYSACCHARIDE BIOSYNTHESIS PROTEIN EPSC-RELATED"/>
    <property type="match status" value="1"/>
</dbReference>
<proteinExistence type="inferred from homology"/>
<dbReference type="RefSeq" id="WP_085122025.1">
    <property type="nucleotide sequence ID" value="NZ_FWZX01000004.1"/>
</dbReference>
<feature type="transmembrane region" description="Helical" evidence="2">
    <location>
        <begin position="50"/>
        <end position="67"/>
    </location>
</feature>
<accession>A0A1Y6BH75</accession>
<dbReference type="Pfam" id="PF02719">
    <property type="entry name" value="Polysacc_synt_2"/>
    <property type="match status" value="1"/>
</dbReference>
<dbReference type="Proteomes" id="UP000192917">
    <property type="component" value="Unassembled WGS sequence"/>
</dbReference>
<gene>
    <name evidence="4" type="ORF">SAMN05428998_104276</name>
</gene>
<dbReference type="EMBL" id="FWZX01000004">
    <property type="protein sequence ID" value="SMF09839.1"/>
    <property type="molecule type" value="Genomic_DNA"/>
</dbReference>
<dbReference type="AlphaFoldDB" id="A0A1Y6BH75"/>